<dbReference type="AlphaFoldDB" id="A0A5J4RCE0"/>
<keyword evidence="1" id="KW-0812">Transmembrane</keyword>
<feature type="transmembrane region" description="Helical" evidence="1">
    <location>
        <begin position="44"/>
        <end position="63"/>
    </location>
</feature>
<name>A0A5J4RCE0_9ZZZZ</name>
<keyword evidence="1" id="KW-0472">Membrane</keyword>
<sequence length="152" mass="17584">MFNLKNKHYIICSNSYIELTLVMLLYPVLALIDLFTKGAEWNTYVHHAGILAGIIFITSLSAYFLNTGYLHTNKFLLRASFFVFAFHSLPLFLIQKCSFKLFQPQSDTFVLLLYLLCPVVTIIIGLLLYFSLMKYLPRFTDVITGRKVIRNI</sequence>
<keyword evidence="1" id="KW-1133">Transmembrane helix</keyword>
<feature type="transmembrane region" description="Helical" evidence="1">
    <location>
        <begin position="9"/>
        <end position="32"/>
    </location>
</feature>
<gene>
    <name evidence="2" type="ORF">EZS27_020237</name>
</gene>
<feature type="transmembrane region" description="Helical" evidence="1">
    <location>
        <begin position="75"/>
        <end position="94"/>
    </location>
</feature>
<proteinExistence type="predicted"/>
<accession>A0A5J4RCE0</accession>
<dbReference type="EMBL" id="SNRY01001411">
    <property type="protein sequence ID" value="KAA6331134.1"/>
    <property type="molecule type" value="Genomic_DNA"/>
</dbReference>
<organism evidence="2">
    <name type="scientific">termite gut metagenome</name>
    <dbReference type="NCBI Taxonomy" id="433724"/>
    <lineage>
        <taxon>unclassified sequences</taxon>
        <taxon>metagenomes</taxon>
        <taxon>organismal metagenomes</taxon>
    </lineage>
</organism>
<reference evidence="2" key="1">
    <citation type="submission" date="2019-03" db="EMBL/GenBank/DDBJ databases">
        <title>Single cell metagenomics reveals metabolic interactions within the superorganism composed of flagellate Streblomastix strix and complex community of Bacteroidetes bacteria on its surface.</title>
        <authorList>
            <person name="Treitli S.C."/>
            <person name="Kolisko M."/>
            <person name="Husnik F."/>
            <person name="Keeling P."/>
            <person name="Hampl V."/>
        </authorList>
    </citation>
    <scope>NUCLEOTIDE SEQUENCE</scope>
    <source>
        <strain evidence="2">STM</strain>
    </source>
</reference>
<feature type="transmembrane region" description="Helical" evidence="1">
    <location>
        <begin position="109"/>
        <end position="130"/>
    </location>
</feature>
<evidence type="ECO:0000256" key="1">
    <source>
        <dbReference type="SAM" id="Phobius"/>
    </source>
</evidence>
<evidence type="ECO:0000313" key="2">
    <source>
        <dbReference type="EMBL" id="KAA6331134.1"/>
    </source>
</evidence>
<comment type="caution">
    <text evidence="2">The sequence shown here is derived from an EMBL/GenBank/DDBJ whole genome shotgun (WGS) entry which is preliminary data.</text>
</comment>
<evidence type="ECO:0008006" key="3">
    <source>
        <dbReference type="Google" id="ProtNLM"/>
    </source>
</evidence>
<protein>
    <recommendedName>
        <fullName evidence="3">Acyltransferase 3 domain-containing protein</fullName>
    </recommendedName>
</protein>